<comment type="caution">
    <text evidence="5">The sequence shown here is derived from an EMBL/GenBank/DDBJ whole genome shotgun (WGS) entry which is preliminary data.</text>
</comment>
<dbReference type="InterPro" id="IPR007235">
    <property type="entry name" value="Glyco_trans_28_C"/>
</dbReference>
<dbReference type="Gene3D" id="3.40.50.11190">
    <property type="match status" value="1"/>
</dbReference>
<dbReference type="NCBIfam" id="TIGR03590">
    <property type="entry name" value="PseG"/>
    <property type="match status" value="1"/>
</dbReference>
<evidence type="ECO:0000256" key="1">
    <source>
        <dbReference type="ARBA" id="ARBA00023136"/>
    </source>
</evidence>
<gene>
    <name evidence="5" type="primary">pseG</name>
    <name evidence="5" type="ORF">D1B32_20765</name>
</gene>
<dbReference type="OrthoDB" id="9805604at2"/>
<dbReference type="EC" id="3.6.1.57" evidence="5"/>
<dbReference type="EMBL" id="QWEH01000021">
    <property type="protein sequence ID" value="RHW29652.1"/>
    <property type="molecule type" value="Genomic_DNA"/>
</dbReference>
<dbReference type="PANTHER" id="PTHR21015:SF22">
    <property type="entry name" value="GLYCOSYLTRANSFERASE"/>
    <property type="match status" value="1"/>
</dbReference>
<feature type="binding site" evidence="3">
    <location>
        <position position="175"/>
    </location>
    <ligand>
        <name>substrate</name>
    </ligand>
</feature>
<keyword evidence="5" id="KW-0378">Hydrolase</keyword>
<proteinExistence type="predicted"/>
<dbReference type="InterPro" id="IPR020023">
    <property type="entry name" value="PseG"/>
</dbReference>
<accession>A0A417YAD5</accession>
<organism evidence="5 6">
    <name type="scientific">Oceanobacillus profundus</name>
    <dbReference type="NCBI Taxonomy" id="372463"/>
    <lineage>
        <taxon>Bacteria</taxon>
        <taxon>Bacillati</taxon>
        <taxon>Bacillota</taxon>
        <taxon>Bacilli</taxon>
        <taxon>Bacillales</taxon>
        <taxon>Bacillaceae</taxon>
        <taxon>Oceanobacillus</taxon>
    </lineage>
</organism>
<dbReference type="Gene3D" id="3.40.50.2000">
    <property type="entry name" value="Glycogen Phosphorylase B"/>
    <property type="match status" value="1"/>
</dbReference>
<feature type="binding site" evidence="3">
    <location>
        <position position="277"/>
    </location>
    <ligand>
        <name>substrate</name>
    </ligand>
</feature>
<keyword evidence="1" id="KW-0472">Membrane</keyword>
<feature type="domain" description="Glycosyl transferase family 28 C-terminal" evidence="4">
    <location>
        <begin position="199"/>
        <end position="342"/>
    </location>
</feature>
<dbReference type="Proteomes" id="UP000285456">
    <property type="component" value="Unassembled WGS sequence"/>
</dbReference>
<dbReference type="RefSeq" id="WP_118890339.1">
    <property type="nucleotide sequence ID" value="NZ_JAMAWL010000002.1"/>
</dbReference>
<evidence type="ECO:0000256" key="2">
    <source>
        <dbReference type="PIRSR" id="PIRSR620023-1"/>
    </source>
</evidence>
<evidence type="ECO:0000313" key="5">
    <source>
        <dbReference type="EMBL" id="RHW29652.1"/>
    </source>
</evidence>
<dbReference type="AlphaFoldDB" id="A0A417YAD5"/>
<dbReference type="GO" id="GO:0016758">
    <property type="term" value="F:hexosyltransferase activity"/>
    <property type="evidence" value="ECO:0007669"/>
    <property type="project" value="InterPro"/>
</dbReference>
<evidence type="ECO:0000313" key="6">
    <source>
        <dbReference type="Proteomes" id="UP000285456"/>
    </source>
</evidence>
<keyword evidence="6" id="KW-1185">Reference proteome</keyword>
<reference evidence="5 6" key="1">
    <citation type="journal article" date="2007" name="Int. J. Syst. Evol. Microbiol.">
        <title>Oceanobacillus profundus sp. nov., isolated from a deep-sea sediment core.</title>
        <authorList>
            <person name="Kim Y.G."/>
            <person name="Choi D.H."/>
            <person name="Hyun S."/>
            <person name="Cho B.C."/>
        </authorList>
    </citation>
    <scope>NUCLEOTIDE SEQUENCE [LARGE SCALE GENOMIC DNA]</scope>
    <source>
        <strain evidence="5 6">DSM 18246</strain>
    </source>
</reference>
<sequence>MNIFIRADASTNIGTGHVMRCLVLAEDLRKRSVNVTFICRILPGDLIAHIENKGFSVISLPPTENNISANEDEISNENWLDLNWKTDALQTIEAICKKPEIDWLIIDHYGIEKKWERSVRPGVKRIMVIDDLANRSHDCDILLDQNLYRNLEKRYEELIPESTSTLLGPKYLLLRQEFRDLQFVKNKNVTVKRILISFGGSDPTNETMKAIKAIKIINRPEIAVDVVVGISNEKYSIIKKYCEKLPNIKIHYQIDYLAKLMSEADLAIGAGGSTTWERCYVGLPAITIETAENQSEILAYLSEIGAVWHLGVSEKVDEEDIANNILKLINFPTVLVEMVNATASIMGDFSDNLVVERLLEGE</sequence>
<evidence type="ECO:0000256" key="3">
    <source>
        <dbReference type="PIRSR" id="PIRSR620023-2"/>
    </source>
</evidence>
<feature type="active site" description="Proton acceptor" evidence="2">
    <location>
        <position position="17"/>
    </location>
</feature>
<evidence type="ECO:0000259" key="4">
    <source>
        <dbReference type="Pfam" id="PF04101"/>
    </source>
</evidence>
<name>A0A417YAD5_9BACI</name>
<dbReference type="PANTHER" id="PTHR21015">
    <property type="entry name" value="UDP-N-ACETYLGLUCOSAMINE--N-ACETYLMURAMYL-(PENTAPEPTIDE) PYROPHOSPHORYL-UNDECAPRENOL N-ACETYLGLUCOSAMINE TRANSFERASE 1"/>
    <property type="match status" value="1"/>
</dbReference>
<dbReference type="SUPFAM" id="SSF53756">
    <property type="entry name" value="UDP-Glycosyltransferase/glycogen phosphorylase"/>
    <property type="match status" value="1"/>
</dbReference>
<dbReference type="Pfam" id="PF04101">
    <property type="entry name" value="Glyco_tran_28_C"/>
    <property type="match status" value="1"/>
</dbReference>
<protein>
    <submittedName>
        <fullName evidence="5">UDP-2,4-diacetamido-2,4, 6-trideoxy-beta-L-altropyranose hydrolase</fullName>
        <ecNumber evidence="5">3.6.1.57</ecNumber>
    </submittedName>
</protein>
<dbReference type="GO" id="GO:0016787">
    <property type="term" value="F:hydrolase activity"/>
    <property type="evidence" value="ECO:0007669"/>
    <property type="project" value="UniProtKB-KW"/>
</dbReference>